<dbReference type="SUPFAM" id="SSF58014">
    <property type="entry name" value="Coiled-coil domain of nucleotide exchange factor GrpE"/>
    <property type="match status" value="1"/>
</dbReference>
<reference evidence="13 14" key="1">
    <citation type="submission" date="2015-03" db="EMBL/GenBank/DDBJ databases">
        <title>Luteipulveratus halotolerans sp. nov., a novel actinobacterium (Dermacoccaceae) from Sarawak, Malaysia.</title>
        <authorList>
            <person name="Juboi H."/>
            <person name="Basik A."/>
            <person name="Shamsul S.S."/>
            <person name="Arnold P."/>
            <person name="Schmitt E.K."/>
            <person name="Sanglier J.-J."/>
            <person name="Yeo T."/>
        </authorList>
    </citation>
    <scope>NUCLEOTIDE SEQUENCE [LARGE SCALE GENOMIC DNA]</scope>
    <source>
        <strain evidence="13 14">MN07-A0370</strain>
    </source>
</reference>
<dbReference type="Gene3D" id="3.90.20.20">
    <property type="match status" value="1"/>
</dbReference>
<dbReference type="GO" id="GO:0006457">
    <property type="term" value="P:protein folding"/>
    <property type="evidence" value="ECO:0007669"/>
    <property type="project" value="InterPro"/>
</dbReference>
<evidence type="ECO:0000256" key="4">
    <source>
        <dbReference type="ARBA" id="ARBA00022490"/>
    </source>
</evidence>
<comment type="subunit">
    <text evidence="3 10">Homodimer.</text>
</comment>
<evidence type="ECO:0000313" key="13">
    <source>
        <dbReference type="EMBL" id="AKU15477.1"/>
    </source>
</evidence>
<dbReference type="FunFam" id="2.30.22.10:FF:000001">
    <property type="entry name" value="Protein GrpE"/>
    <property type="match status" value="1"/>
</dbReference>
<dbReference type="InterPro" id="IPR013805">
    <property type="entry name" value="GrpE_CC"/>
</dbReference>
<evidence type="ECO:0000256" key="2">
    <source>
        <dbReference type="ARBA" id="ARBA00009054"/>
    </source>
</evidence>
<organism evidence="13 14">
    <name type="scientific">Luteipulveratus mongoliensis</name>
    <dbReference type="NCBI Taxonomy" id="571913"/>
    <lineage>
        <taxon>Bacteria</taxon>
        <taxon>Bacillati</taxon>
        <taxon>Actinomycetota</taxon>
        <taxon>Actinomycetes</taxon>
        <taxon>Micrococcales</taxon>
        <taxon>Dermacoccaceae</taxon>
        <taxon>Luteipulveratus</taxon>
    </lineage>
</organism>
<dbReference type="Proteomes" id="UP000066480">
    <property type="component" value="Chromosome"/>
</dbReference>
<keyword evidence="14" id="KW-1185">Reference proteome</keyword>
<accession>A0A0K1JFH8</accession>
<evidence type="ECO:0000256" key="12">
    <source>
        <dbReference type="SAM" id="MobiDB-lite"/>
    </source>
</evidence>
<dbReference type="GO" id="GO:0005737">
    <property type="term" value="C:cytoplasm"/>
    <property type="evidence" value="ECO:0007669"/>
    <property type="project" value="UniProtKB-SubCell"/>
</dbReference>
<evidence type="ECO:0000256" key="3">
    <source>
        <dbReference type="ARBA" id="ARBA00011738"/>
    </source>
</evidence>
<feature type="compositionally biased region" description="Low complexity" evidence="12">
    <location>
        <begin position="68"/>
        <end position="78"/>
    </location>
</feature>
<comment type="similarity">
    <text evidence="2 10 11">Belongs to the GrpE family.</text>
</comment>
<evidence type="ECO:0000256" key="7">
    <source>
        <dbReference type="ARBA" id="ARBA00053401"/>
    </source>
</evidence>
<gene>
    <name evidence="10" type="primary">grpE</name>
    <name evidence="13" type="ORF">VV02_05690</name>
</gene>
<keyword evidence="6 10" id="KW-0143">Chaperone</keyword>
<evidence type="ECO:0000256" key="5">
    <source>
        <dbReference type="ARBA" id="ARBA00023016"/>
    </source>
</evidence>
<evidence type="ECO:0000256" key="8">
    <source>
        <dbReference type="ARBA" id="ARBA00072274"/>
    </source>
</evidence>
<dbReference type="PATRIC" id="fig|571913.6.peg.1159"/>
<evidence type="ECO:0000256" key="1">
    <source>
        <dbReference type="ARBA" id="ARBA00004496"/>
    </source>
</evidence>
<evidence type="ECO:0000256" key="11">
    <source>
        <dbReference type="RuleBase" id="RU004478"/>
    </source>
</evidence>
<dbReference type="STRING" id="571913.VV02_05690"/>
<feature type="region of interest" description="Disordered" evidence="12">
    <location>
        <begin position="1"/>
        <end position="85"/>
    </location>
</feature>
<evidence type="ECO:0000256" key="6">
    <source>
        <dbReference type="ARBA" id="ARBA00023186"/>
    </source>
</evidence>
<dbReference type="HAMAP" id="MF_01151">
    <property type="entry name" value="GrpE"/>
    <property type="match status" value="1"/>
</dbReference>
<feature type="compositionally biased region" description="Acidic residues" evidence="12">
    <location>
        <begin position="45"/>
        <end position="56"/>
    </location>
</feature>
<dbReference type="GO" id="GO:0042803">
    <property type="term" value="F:protein homodimerization activity"/>
    <property type="evidence" value="ECO:0007669"/>
    <property type="project" value="InterPro"/>
</dbReference>
<dbReference type="PRINTS" id="PR00773">
    <property type="entry name" value="GRPEPROTEIN"/>
</dbReference>
<comment type="subcellular location">
    <subcellularLocation>
        <location evidence="1 10">Cytoplasm</location>
    </subcellularLocation>
</comment>
<keyword evidence="4 10" id="KW-0963">Cytoplasm</keyword>
<dbReference type="PANTHER" id="PTHR21237:SF23">
    <property type="entry name" value="GRPE PROTEIN HOMOLOG, MITOCHONDRIAL"/>
    <property type="match status" value="1"/>
</dbReference>
<dbReference type="SUPFAM" id="SSF51064">
    <property type="entry name" value="Head domain of nucleotide exchange factor GrpE"/>
    <property type="match status" value="1"/>
</dbReference>
<proteinExistence type="inferred from homology"/>
<dbReference type="OrthoDB" id="5191115at2"/>
<feature type="compositionally biased region" description="Basic and acidic residues" evidence="12">
    <location>
        <begin position="19"/>
        <end position="37"/>
    </location>
</feature>
<dbReference type="CDD" id="cd00446">
    <property type="entry name" value="GrpE"/>
    <property type="match status" value="1"/>
</dbReference>
<dbReference type="KEGG" id="lmoi:VV02_05690"/>
<dbReference type="EMBL" id="CP011112">
    <property type="protein sequence ID" value="AKU15477.1"/>
    <property type="molecule type" value="Genomic_DNA"/>
</dbReference>
<dbReference type="GO" id="GO:0000774">
    <property type="term" value="F:adenyl-nucleotide exchange factor activity"/>
    <property type="evidence" value="ECO:0007669"/>
    <property type="project" value="InterPro"/>
</dbReference>
<name>A0A0K1JFH8_9MICO</name>
<dbReference type="GO" id="GO:0051082">
    <property type="term" value="F:unfolded protein binding"/>
    <property type="evidence" value="ECO:0007669"/>
    <property type="project" value="TreeGrafter"/>
</dbReference>
<sequence length="224" mass="24359">MTDGRSSAGSPEEPAEGPIIRDKRRIDPQTGEVRDQTAEGSSPVTDDETQPPEDETAAAQPAADVPEPETASPTSEEAVAPADTDVAGALQDELLRERAAFHNYRELMKRERPKDREQAIGTVVESLLPVLDDIYLAEQHGDLKDSPFEKIAVKLETTLGKHGVQRFGEVGEAFDPQHHEALMHIEAEVPEGSEGTTVVQVMQPGYRVGERVVRPARVAVADPQ</sequence>
<dbReference type="InterPro" id="IPR000740">
    <property type="entry name" value="GrpE"/>
</dbReference>
<dbReference type="InterPro" id="IPR009012">
    <property type="entry name" value="GrpE_head"/>
</dbReference>
<evidence type="ECO:0000256" key="10">
    <source>
        <dbReference type="HAMAP-Rule" id="MF_01151"/>
    </source>
</evidence>
<dbReference type="GO" id="GO:0051087">
    <property type="term" value="F:protein-folding chaperone binding"/>
    <property type="evidence" value="ECO:0007669"/>
    <property type="project" value="InterPro"/>
</dbReference>
<evidence type="ECO:0000313" key="14">
    <source>
        <dbReference type="Proteomes" id="UP000066480"/>
    </source>
</evidence>
<keyword evidence="5 10" id="KW-0346">Stress response</keyword>
<dbReference type="Pfam" id="PF01025">
    <property type="entry name" value="GrpE"/>
    <property type="match status" value="1"/>
</dbReference>
<dbReference type="AlphaFoldDB" id="A0A0K1JFH8"/>
<dbReference type="Gene3D" id="2.30.22.10">
    <property type="entry name" value="Head domain of nucleotide exchange factor GrpE"/>
    <property type="match status" value="1"/>
</dbReference>
<protein>
    <recommendedName>
        <fullName evidence="8 10">Protein GrpE</fullName>
    </recommendedName>
    <alternativeName>
        <fullName evidence="9 10">HSP-70 cofactor</fullName>
    </alternativeName>
</protein>
<comment type="function">
    <text evidence="7 10">Participates actively in the response to hyperosmotic and heat shock by preventing the aggregation of stress-denatured proteins, in association with DnaK and GrpE. It is the nucleotide exchange factor for DnaK and may function as a thermosensor. Unfolded proteins bind initially to DnaJ; upon interaction with the DnaJ-bound protein, DnaK hydrolyzes its bound ATP, resulting in the formation of a stable complex. GrpE releases ADP from DnaK; ATP binding to DnaK triggers the release of the substrate protein, thus completing the reaction cycle. Several rounds of ATP-dependent interactions between DnaJ, DnaK and GrpE are required for fully efficient folding.</text>
</comment>
<evidence type="ECO:0000256" key="9">
    <source>
        <dbReference type="ARBA" id="ARBA00076414"/>
    </source>
</evidence>
<dbReference type="PANTHER" id="PTHR21237">
    <property type="entry name" value="GRPE PROTEIN"/>
    <property type="match status" value="1"/>
</dbReference>